<keyword evidence="2" id="KW-1185">Reference proteome</keyword>
<name>A0ABQ6BLI3_9CAUL</name>
<sequence length="84" mass="9839">MARRRRSPRLTDREFIRSLQLIRLKGLLTGEYQPMSNREEMYLRLLRAGLPADIEDFVISRPLFHLEAMERKAVEEDLAAPPST</sequence>
<evidence type="ECO:0000313" key="1">
    <source>
        <dbReference type="EMBL" id="GLS02818.1"/>
    </source>
</evidence>
<protein>
    <submittedName>
        <fullName evidence="1">Uncharacterized protein</fullName>
    </submittedName>
</protein>
<gene>
    <name evidence="1" type="ORF">GCM10007859_28530</name>
</gene>
<evidence type="ECO:0000313" key="2">
    <source>
        <dbReference type="Proteomes" id="UP001156921"/>
    </source>
</evidence>
<reference evidence="2" key="1">
    <citation type="journal article" date="2019" name="Int. J. Syst. Evol. Microbiol.">
        <title>The Global Catalogue of Microorganisms (GCM) 10K type strain sequencing project: providing services to taxonomists for standard genome sequencing and annotation.</title>
        <authorList>
            <consortium name="The Broad Institute Genomics Platform"/>
            <consortium name="The Broad Institute Genome Sequencing Center for Infectious Disease"/>
            <person name="Wu L."/>
            <person name="Ma J."/>
        </authorList>
    </citation>
    <scope>NUCLEOTIDE SEQUENCE [LARGE SCALE GENOMIC DNA]</scope>
    <source>
        <strain evidence="2">NBRC 110107</strain>
    </source>
</reference>
<organism evidence="1 2">
    <name type="scientific">Brevundimonas denitrificans</name>
    <dbReference type="NCBI Taxonomy" id="1443434"/>
    <lineage>
        <taxon>Bacteria</taxon>
        <taxon>Pseudomonadati</taxon>
        <taxon>Pseudomonadota</taxon>
        <taxon>Alphaproteobacteria</taxon>
        <taxon>Caulobacterales</taxon>
        <taxon>Caulobacteraceae</taxon>
        <taxon>Brevundimonas</taxon>
    </lineage>
</organism>
<dbReference type="Proteomes" id="UP001156921">
    <property type="component" value="Unassembled WGS sequence"/>
</dbReference>
<dbReference type="EMBL" id="BSOY01000121">
    <property type="protein sequence ID" value="GLS02818.1"/>
    <property type="molecule type" value="Genomic_DNA"/>
</dbReference>
<proteinExistence type="predicted"/>
<accession>A0ABQ6BLI3</accession>
<comment type="caution">
    <text evidence="1">The sequence shown here is derived from an EMBL/GenBank/DDBJ whole genome shotgun (WGS) entry which is preliminary data.</text>
</comment>